<name>A0ABV4C542_9MYCO</name>
<gene>
    <name evidence="1" type="ORF">AB8998_16095</name>
</gene>
<sequence length="66" mass="7613">MDRPPRQHPTLRTHLRRLTHRLRLALPISLLPAVVRLNCQLRVLVGQGRQATACRLVSTKENRRTA</sequence>
<dbReference type="RefSeq" id="WP_369738779.1">
    <property type="nucleotide sequence ID" value="NZ_JBGEDP010000001.1"/>
</dbReference>
<accession>A0ABV4C542</accession>
<organism evidence="1 2">
    <name type="scientific">Mycobacterium servetii</name>
    <dbReference type="NCBI Taxonomy" id="3237418"/>
    <lineage>
        <taxon>Bacteria</taxon>
        <taxon>Bacillati</taxon>
        <taxon>Actinomycetota</taxon>
        <taxon>Actinomycetes</taxon>
        <taxon>Mycobacteriales</taxon>
        <taxon>Mycobacteriaceae</taxon>
        <taxon>Mycobacterium</taxon>
    </lineage>
</organism>
<protein>
    <submittedName>
        <fullName evidence="1">Uncharacterized protein</fullName>
    </submittedName>
</protein>
<comment type="caution">
    <text evidence="1">The sequence shown here is derived from an EMBL/GenBank/DDBJ whole genome shotgun (WGS) entry which is preliminary data.</text>
</comment>
<proteinExistence type="predicted"/>
<evidence type="ECO:0000313" key="2">
    <source>
        <dbReference type="Proteomes" id="UP001564760"/>
    </source>
</evidence>
<dbReference type="Proteomes" id="UP001564760">
    <property type="component" value="Unassembled WGS sequence"/>
</dbReference>
<keyword evidence="2" id="KW-1185">Reference proteome</keyword>
<dbReference type="EMBL" id="JBGEDP010000001">
    <property type="protein sequence ID" value="MEY8016410.1"/>
    <property type="molecule type" value="Genomic_DNA"/>
</dbReference>
<evidence type="ECO:0000313" key="1">
    <source>
        <dbReference type="EMBL" id="MEY8016410.1"/>
    </source>
</evidence>
<reference evidence="1 2" key="1">
    <citation type="submission" date="2024-08" db="EMBL/GenBank/DDBJ databases">
        <title>Mycobacterium servetensis sp. nov., a novel rapid-growing mycobacterial species recovered from a human patient in Zaragoza, Spain.</title>
        <authorList>
            <person name="Tristancho-Baro A.I."/>
            <person name="Buenestado-Serrano S."/>
            <person name="Garcia De Viedma D."/>
            <person name="Milagro-Beamonte A."/>
            <person name="Burillo N."/>
            <person name="Sanz S."/>
            <person name="Lopez-Calleja A.I."/>
            <person name="Penas-Utrilla D."/>
            <person name="Guardingo M."/>
            <person name="Garcia M.J."/>
            <person name="Vinuelas-Bayon J."/>
        </authorList>
    </citation>
    <scope>NUCLEOTIDE SEQUENCE [LARGE SCALE GENOMIC DNA]</scope>
    <source>
        <strain evidence="2">HUMS_12744610</strain>
    </source>
</reference>